<dbReference type="Gene3D" id="3.20.20.190">
    <property type="entry name" value="Phosphatidylinositol (PI) phosphodiesterase"/>
    <property type="match status" value="1"/>
</dbReference>
<dbReference type="InterPro" id="IPR017946">
    <property type="entry name" value="PLC-like_Pdiesterase_TIM-brl"/>
</dbReference>
<gene>
    <name evidence="2" type="ORF">B9G39_15380</name>
</gene>
<reference evidence="2 3" key="1">
    <citation type="submission" date="2017-04" db="EMBL/GenBank/DDBJ databases">
        <title>Draft genome sequence of Zooshikella ganghwensis VG4 isolated from Red Sea sediments.</title>
        <authorList>
            <person name="Rehman Z."/>
            <person name="Alam I."/>
            <person name="Kamau A."/>
            <person name="Bajic V."/>
            <person name="Leiknes T."/>
        </authorList>
    </citation>
    <scope>NUCLEOTIDE SEQUENCE [LARGE SCALE GENOMIC DNA]</scope>
    <source>
        <strain evidence="2 3">VG4</strain>
    </source>
</reference>
<comment type="caution">
    <text evidence="2">The sequence shown here is derived from an EMBL/GenBank/DDBJ whole genome shotgun (WGS) entry which is preliminary data.</text>
</comment>
<keyword evidence="3" id="KW-1185">Reference proteome</keyword>
<dbReference type="PANTHER" id="PTHR46211">
    <property type="entry name" value="GLYCEROPHOSPHORYL DIESTER PHOSPHODIESTERASE"/>
    <property type="match status" value="1"/>
</dbReference>
<evidence type="ECO:0000313" key="2">
    <source>
        <dbReference type="EMBL" id="RDH44703.1"/>
    </source>
</evidence>
<dbReference type="AlphaFoldDB" id="A0A4P9VMV5"/>
<dbReference type="SUPFAM" id="SSF51695">
    <property type="entry name" value="PLC-like phosphodiesterases"/>
    <property type="match status" value="1"/>
</dbReference>
<organism evidence="2 3">
    <name type="scientific">Zooshikella ganghwensis</name>
    <dbReference type="NCBI Taxonomy" id="202772"/>
    <lineage>
        <taxon>Bacteria</taxon>
        <taxon>Pseudomonadati</taxon>
        <taxon>Pseudomonadota</taxon>
        <taxon>Gammaproteobacteria</taxon>
        <taxon>Oceanospirillales</taxon>
        <taxon>Zooshikellaceae</taxon>
        <taxon>Zooshikella</taxon>
    </lineage>
</organism>
<dbReference type="PANTHER" id="PTHR46211:SF14">
    <property type="entry name" value="GLYCEROPHOSPHODIESTER PHOSPHODIESTERASE"/>
    <property type="match status" value="1"/>
</dbReference>
<sequence length="307" mass="34418">MSMKRLATIVILLLVSLYLIPFTITTLSAPPVAPSIIQAQESPLVIAHRGGKGLWPENTLFAFNNAIKLGVDMLEMDVRSTADGTLIIMHDPQVDRTTNGQGKVSDLPWKDLQQLDAGYYWTNDKGQTYPYRNKGITIPSLSAVLTSFPEKPMIIEIKEAGIEQRVCDTIRKHNMQQHVIIGSFIAASLHTFREACPKVATSATHNEVKNMVILDTVGLGHLYHPPAIALQVPEYYEDRLITSPSLLATASQHQLWVQVWTVNDTTQMQRLIKQDINGIITDYPDRLINLKQQFFLKPVQASNEHAR</sequence>
<name>A0A4P9VMV5_9GAMM</name>
<evidence type="ECO:0000313" key="3">
    <source>
        <dbReference type="Proteomes" id="UP000257039"/>
    </source>
</evidence>
<dbReference type="GO" id="GO:0006629">
    <property type="term" value="P:lipid metabolic process"/>
    <property type="evidence" value="ECO:0007669"/>
    <property type="project" value="InterPro"/>
</dbReference>
<evidence type="ECO:0000259" key="1">
    <source>
        <dbReference type="PROSITE" id="PS51704"/>
    </source>
</evidence>
<dbReference type="PROSITE" id="PS51704">
    <property type="entry name" value="GP_PDE"/>
    <property type="match status" value="1"/>
</dbReference>
<dbReference type="Pfam" id="PF03009">
    <property type="entry name" value="GDPD"/>
    <property type="match status" value="1"/>
</dbReference>
<dbReference type="PROSITE" id="PS50007">
    <property type="entry name" value="PIPLC_X_DOMAIN"/>
    <property type="match status" value="1"/>
</dbReference>
<proteinExistence type="predicted"/>
<accession>A0A4P9VMV5</accession>
<dbReference type="InterPro" id="IPR030395">
    <property type="entry name" value="GP_PDE_dom"/>
</dbReference>
<dbReference type="EMBL" id="NDXW01000001">
    <property type="protein sequence ID" value="RDH44703.1"/>
    <property type="molecule type" value="Genomic_DNA"/>
</dbReference>
<dbReference type="GO" id="GO:0008081">
    <property type="term" value="F:phosphoric diester hydrolase activity"/>
    <property type="evidence" value="ECO:0007669"/>
    <property type="project" value="InterPro"/>
</dbReference>
<feature type="domain" description="GP-PDE" evidence="1">
    <location>
        <begin position="43"/>
        <end position="291"/>
    </location>
</feature>
<dbReference type="CDD" id="cd08561">
    <property type="entry name" value="GDPD_cytoplasmic_ScUgpQ2_like"/>
    <property type="match status" value="1"/>
</dbReference>
<dbReference type="Proteomes" id="UP000257039">
    <property type="component" value="Unassembled WGS sequence"/>
</dbReference>
<protein>
    <submittedName>
        <fullName evidence="2">Glycerophosphodiester phosphodiesterase</fullName>
    </submittedName>
</protein>